<feature type="domain" description="Transposable element P transposase-like GTP-binding insertion" evidence="1">
    <location>
        <begin position="7"/>
        <end position="61"/>
    </location>
</feature>
<organism evidence="2 3">
    <name type="scientific">Macrosiphum euphorbiae</name>
    <name type="common">potato aphid</name>
    <dbReference type="NCBI Taxonomy" id="13131"/>
    <lineage>
        <taxon>Eukaryota</taxon>
        <taxon>Metazoa</taxon>
        <taxon>Ecdysozoa</taxon>
        <taxon>Arthropoda</taxon>
        <taxon>Hexapoda</taxon>
        <taxon>Insecta</taxon>
        <taxon>Pterygota</taxon>
        <taxon>Neoptera</taxon>
        <taxon>Paraneoptera</taxon>
        <taxon>Hemiptera</taxon>
        <taxon>Sternorrhyncha</taxon>
        <taxon>Aphidomorpha</taxon>
        <taxon>Aphidoidea</taxon>
        <taxon>Aphididae</taxon>
        <taxon>Macrosiphini</taxon>
        <taxon>Macrosiphum</taxon>
    </lineage>
</organism>
<dbReference type="Pfam" id="PF21788">
    <property type="entry name" value="TNP-like_GBD"/>
    <property type="match status" value="1"/>
</dbReference>
<keyword evidence="3" id="KW-1185">Reference proteome</keyword>
<dbReference type="EMBL" id="CARXXK010000002">
    <property type="protein sequence ID" value="CAI6354447.1"/>
    <property type="molecule type" value="Genomic_DNA"/>
</dbReference>
<proteinExistence type="predicted"/>
<gene>
    <name evidence="2" type="ORF">MEUPH1_LOCUS10449</name>
</gene>
<accession>A0AAV0WFL7</accession>
<dbReference type="Proteomes" id="UP001160148">
    <property type="component" value="Unassembled WGS sequence"/>
</dbReference>
<sequence>MIYPDKMKKMKVSRTAHVFSQRVGAILKKMDIYIEFKSPEDTGHLCLFIDNLFDSANGNTIKPSVGNCWT</sequence>
<dbReference type="InterPro" id="IPR048366">
    <property type="entry name" value="TNP-like_GBD"/>
</dbReference>
<evidence type="ECO:0000313" key="2">
    <source>
        <dbReference type="EMBL" id="CAI6354447.1"/>
    </source>
</evidence>
<name>A0AAV0WFL7_9HEMI</name>
<reference evidence="2 3" key="1">
    <citation type="submission" date="2023-01" db="EMBL/GenBank/DDBJ databases">
        <authorList>
            <person name="Whitehead M."/>
        </authorList>
    </citation>
    <scope>NUCLEOTIDE SEQUENCE [LARGE SCALE GENOMIC DNA]</scope>
</reference>
<protein>
    <recommendedName>
        <fullName evidence="1">Transposable element P transposase-like GTP-binding insertion domain-containing protein</fullName>
    </recommendedName>
</protein>
<evidence type="ECO:0000259" key="1">
    <source>
        <dbReference type="Pfam" id="PF21788"/>
    </source>
</evidence>
<comment type="caution">
    <text evidence="2">The sequence shown here is derived from an EMBL/GenBank/DDBJ whole genome shotgun (WGS) entry which is preliminary data.</text>
</comment>
<dbReference type="AlphaFoldDB" id="A0AAV0WFL7"/>
<evidence type="ECO:0000313" key="3">
    <source>
        <dbReference type="Proteomes" id="UP001160148"/>
    </source>
</evidence>